<evidence type="ECO:0000259" key="4">
    <source>
        <dbReference type="Pfam" id="PF07693"/>
    </source>
</evidence>
<keyword evidence="3" id="KW-0812">Transmembrane</keyword>
<feature type="compositionally biased region" description="Polar residues" evidence="2">
    <location>
        <begin position="1415"/>
        <end position="1425"/>
    </location>
</feature>
<evidence type="ECO:0000313" key="6">
    <source>
        <dbReference type="Proteomes" id="UP001152798"/>
    </source>
</evidence>
<keyword evidence="3" id="KW-1133">Transmembrane helix</keyword>
<dbReference type="InterPro" id="IPR052771">
    <property type="entry name" value="Neurotrophin_sig_adaptor"/>
</dbReference>
<reference evidence="5" key="1">
    <citation type="submission" date="2022-01" db="EMBL/GenBank/DDBJ databases">
        <authorList>
            <person name="King R."/>
        </authorList>
    </citation>
    <scope>NUCLEOTIDE SEQUENCE</scope>
</reference>
<dbReference type="PROSITE" id="PS50297">
    <property type="entry name" value="ANK_REP_REGION"/>
    <property type="match status" value="7"/>
</dbReference>
<feature type="repeat" description="ANK" evidence="1">
    <location>
        <begin position="377"/>
        <end position="409"/>
    </location>
</feature>
<dbReference type="Gene3D" id="1.25.40.20">
    <property type="entry name" value="Ankyrin repeat-containing domain"/>
    <property type="match status" value="3"/>
</dbReference>
<dbReference type="GO" id="GO:0030165">
    <property type="term" value="F:PDZ domain binding"/>
    <property type="evidence" value="ECO:0007669"/>
    <property type="project" value="TreeGrafter"/>
</dbReference>
<feature type="repeat" description="ANK" evidence="1">
    <location>
        <begin position="245"/>
        <end position="277"/>
    </location>
</feature>
<evidence type="ECO:0000256" key="2">
    <source>
        <dbReference type="SAM" id="MobiDB-lite"/>
    </source>
</evidence>
<keyword evidence="3" id="KW-0472">Membrane</keyword>
<feature type="repeat" description="ANK" evidence="1">
    <location>
        <begin position="179"/>
        <end position="211"/>
    </location>
</feature>
<feature type="repeat" description="ANK" evidence="1">
    <location>
        <begin position="113"/>
        <end position="145"/>
    </location>
</feature>
<dbReference type="Pfam" id="PF07693">
    <property type="entry name" value="KAP_NTPase"/>
    <property type="match status" value="1"/>
</dbReference>
<keyword evidence="1" id="KW-0040">ANK repeat</keyword>
<dbReference type="PANTHER" id="PTHR24116:SF0">
    <property type="entry name" value="KINASE D-INTERACTING SUBSTRATE OF 220 KDA"/>
    <property type="match status" value="1"/>
</dbReference>
<proteinExistence type="predicted"/>
<organism evidence="5 6">
    <name type="scientific">Nezara viridula</name>
    <name type="common">Southern green stink bug</name>
    <name type="synonym">Cimex viridulus</name>
    <dbReference type="NCBI Taxonomy" id="85310"/>
    <lineage>
        <taxon>Eukaryota</taxon>
        <taxon>Metazoa</taxon>
        <taxon>Ecdysozoa</taxon>
        <taxon>Arthropoda</taxon>
        <taxon>Hexapoda</taxon>
        <taxon>Insecta</taxon>
        <taxon>Pterygota</taxon>
        <taxon>Neoptera</taxon>
        <taxon>Paraneoptera</taxon>
        <taxon>Hemiptera</taxon>
        <taxon>Heteroptera</taxon>
        <taxon>Panheteroptera</taxon>
        <taxon>Pentatomomorpha</taxon>
        <taxon>Pentatomoidea</taxon>
        <taxon>Pentatomidae</taxon>
        <taxon>Pentatominae</taxon>
        <taxon>Nezara</taxon>
    </lineage>
</organism>
<dbReference type="Proteomes" id="UP001152798">
    <property type="component" value="Chromosome 4"/>
</dbReference>
<dbReference type="Pfam" id="PF12796">
    <property type="entry name" value="Ank_2"/>
    <property type="match status" value="4"/>
</dbReference>
<feature type="compositionally biased region" description="Basic and acidic residues" evidence="2">
    <location>
        <begin position="1357"/>
        <end position="1368"/>
    </location>
</feature>
<protein>
    <recommendedName>
        <fullName evidence="4">KAP NTPase domain-containing protein</fullName>
    </recommendedName>
</protein>
<dbReference type="SUPFAM" id="SSF48403">
    <property type="entry name" value="Ankyrin repeat"/>
    <property type="match status" value="1"/>
</dbReference>
<evidence type="ECO:0000313" key="5">
    <source>
        <dbReference type="EMBL" id="CAH1399219.1"/>
    </source>
</evidence>
<feature type="compositionally biased region" description="Polar residues" evidence="2">
    <location>
        <begin position="1330"/>
        <end position="1354"/>
    </location>
</feature>
<feature type="repeat" description="ANK" evidence="1">
    <location>
        <begin position="146"/>
        <end position="178"/>
    </location>
</feature>
<dbReference type="GO" id="GO:0019887">
    <property type="term" value="F:protein kinase regulator activity"/>
    <property type="evidence" value="ECO:0007669"/>
    <property type="project" value="TreeGrafter"/>
</dbReference>
<feature type="repeat" description="ANK" evidence="1">
    <location>
        <begin position="80"/>
        <end position="112"/>
    </location>
</feature>
<dbReference type="PRINTS" id="PR01415">
    <property type="entry name" value="ANKYRIN"/>
</dbReference>
<feature type="repeat" description="ANK" evidence="1">
    <location>
        <begin position="344"/>
        <end position="376"/>
    </location>
</feature>
<dbReference type="PROSITE" id="PS50088">
    <property type="entry name" value="ANK_REPEAT"/>
    <property type="match status" value="10"/>
</dbReference>
<dbReference type="PANTHER" id="PTHR24116">
    <property type="entry name" value="KINASE D-INTERACTING SUBSTRATE OF 220 KDA"/>
    <property type="match status" value="1"/>
</dbReference>
<name>A0A9P0MNJ2_NEZVI</name>
<dbReference type="OrthoDB" id="6084525at2759"/>
<dbReference type="InterPro" id="IPR002110">
    <property type="entry name" value="Ankyrin_rpt"/>
</dbReference>
<sequence length="1574" mass="174878">MSKEEDPINSSAVRNYGSAFTYYNLIRNGTFLGQKTLNRSESMASLCYRNLLTYITEDDLQGLRSYLENKRVLVDDKDENGATALHFAATKGKVHFVRELLNHNADVNAEDQDNWTPLLCAVKEGHLDVCQELVDRDANIEHRDMGGWSALMWASYRGHTDLALMLLERGADVNAHGNYHISSLLWASGRGHVEIAKALLAAGAKVNVGDKYGTTALVWASRKGSKDIVDALLKYGANVDTAGMHSWTPLLVATMGNHVDVVMMLLELRPNVNAMDKDGFTALTIACKEGYSEIAAALIAAGAYINIQDRGGDTNLIHAVRGGHRSVIDALLKKYADVDIPGKERKTAVYSAVEKGNIPVLKMLLAANPDLEIATKDGDTPLLKAVRSRNVEAVQLLLERRAKVSAADKWGDTALHIAMRARSKAIVEVLLRNPKNSQLLYRPNRAGETPYNIDIGHAKTILGQIFGARRLNTNEDNENLLGYDLYSAALADMLSEPSLSMPITVGLYAKWGSGKSFLLGKLREEMKSFARQWTEPLLQFSWVLLVLLGHIWVVTGLALGLVTKSWTVGILVTIILCLLSYIFLILLWYSSQKYSWDFPYNLSVNLTSRMNAVRLILQVMFCHPPGAQWSDGVAALPLRFYFTEQTRVGTTTAGESSVVQMIGSLYDAIESDYGVFSTRLYRAFRPKPSLMRFKDEIMEKIRNHHASKDIDRVLNSKSNPRYRKICSFNVTRPEDYLQFRALNLNKLRAVSRLRVASKDFMKIYLKDATLTIKSSEVCGACNCLVTDPVTHFLIQCIKFNEPRNNNQVSIDRTTVKVILSLTIGLVGVSITANIYTIGRIFKSIFQSHRKQLQSAIASLETVKSEGFLQALKKEVNLMTEMVKCLDAFTGQQTRLVVIVDGLDSCEQDKVLLILDAVHVLFSGTNNIPFIIILAIDPHIISKAVEVNSRRLLSESNIGGHDFLRNLVHLPFYLQNSGLRKVKTAQKAAMRKGFDVSSTDLTVVQTRRSSNDVSQGAEKLKVPAGGSGSRKLSRKLKMSESIASSLGSNLNRAGGPQDLTKMLLTDDYFSDVNPRSMRRLMNVVYVTGRLLKAFQMDFNWYHLASWINITEQWPYRTSWIIHYTESAEEPVDDGVSLKVLYDKIREEIPISKEMEPLLDLDRDERKLDVFLAYHRSSLLVADLRIFLPFTINLDPYIKKVIKDEKQNAEETLAMTGFGMTRIPARSLVREGSIDSDKLRSFYPLRSSQIVTPPPPQPWPQAPWMTPAPMVAPQPIVSQPVQPQPPIQLPVLKMNFGDWEIFRMVLSALRLTDDSATNSRFRYGSSPPSPQQAPINSSTGNSVSASNKDLRTSSGAQDEAVRSSKERINSMEKQVTLEDQMICGALQTLNEEACEDVLDEGVENDSGNLMSFGDINRTPSQSSFYSSNRDETDVIILQNSSSSRWSTNIPVDDESSAGSSPETPRASRRSVSEDCGDNVKLLPSSRPSSLYVPRGEKLSPARRSLSADAEPQVWLEHESCGGGHQGSDDESTPLVGASPLVSPLTPVPPMVITVSRAPSTISRQVPFLDPDPETTL</sequence>
<feature type="region of interest" description="Disordered" evidence="2">
    <location>
        <begin position="1318"/>
        <end position="1371"/>
    </location>
</feature>
<feature type="repeat" description="ANK" evidence="1">
    <location>
        <begin position="212"/>
        <end position="244"/>
    </location>
</feature>
<feature type="domain" description="KAP NTPase" evidence="4">
    <location>
        <begin position="483"/>
        <end position="1089"/>
    </location>
</feature>
<feature type="repeat" description="ANK" evidence="1">
    <location>
        <begin position="278"/>
        <end position="310"/>
    </location>
</feature>
<feature type="region of interest" description="Disordered" evidence="2">
    <location>
        <begin position="1442"/>
        <end position="1546"/>
    </location>
</feature>
<evidence type="ECO:0000256" key="3">
    <source>
        <dbReference type="SAM" id="Phobius"/>
    </source>
</evidence>
<feature type="region of interest" description="Disordered" evidence="2">
    <location>
        <begin position="1006"/>
        <end position="1028"/>
    </location>
</feature>
<accession>A0A9P0MNJ2</accession>
<dbReference type="SMART" id="SM00248">
    <property type="entry name" value="ANK"/>
    <property type="match status" value="11"/>
</dbReference>
<keyword evidence="6" id="KW-1185">Reference proteome</keyword>
<feature type="region of interest" description="Disordered" evidence="2">
    <location>
        <begin position="1403"/>
        <end position="1427"/>
    </location>
</feature>
<dbReference type="EMBL" id="OV725080">
    <property type="protein sequence ID" value="CAH1399219.1"/>
    <property type="molecule type" value="Genomic_DNA"/>
</dbReference>
<gene>
    <name evidence="5" type="ORF">NEZAVI_LOCUS8710</name>
</gene>
<feature type="transmembrane region" description="Helical" evidence="3">
    <location>
        <begin position="540"/>
        <end position="562"/>
    </location>
</feature>
<dbReference type="InterPro" id="IPR036770">
    <property type="entry name" value="Ankyrin_rpt-contain_sf"/>
</dbReference>
<evidence type="ECO:0000256" key="1">
    <source>
        <dbReference type="PROSITE-ProRule" id="PRU00023"/>
    </source>
</evidence>
<dbReference type="InterPro" id="IPR011646">
    <property type="entry name" value="KAP_P-loop"/>
</dbReference>
<feature type="transmembrane region" description="Helical" evidence="3">
    <location>
        <begin position="568"/>
        <end position="589"/>
    </location>
</feature>
<feature type="repeat" description="ANK" evidence="1">
    <location>
        <begin position="311"/>
        <end position="343"/>
    </location>
</feature>